<evidence type="ECO:0000256" key="3">
    <source>
        <dbReference type="ARBA" id="ARBA00022692"/>
    </source>
</evidence>
<feature type="domain" description="RCK C-terminal" evidence="8">
    <location>
        <begin position="224"/>
        <end position="310"/>
    </location>
</feature>
<proteinExistence type="predicted"/>
<dbReference type="AlphaFoldDB" id="A0A1G6ZJF7"/>
<dbReference type="InterPro" id="IPR006037">
    <property type="entry name" value="RCK_C"/>
</dbReference>
<feature type="transmembrane region" description="Helical" evidence="7">
    <location>
        <begin position="510"/>
        <end position="528"/>
    </location>
</feature>
<evidence type="ECO:0000256" key="6">
    <source>
        <dbReference type="ARBA" id="ARBA00023136"/>
    </source>
</evidence>
<evidence type="ECO:0000256" key="7">
    <source>
        <dbReference type="SAM" id="Phobius"/>
    </source>
</evidence>
<comment type="subcellular location">
    <subcellularLocation>
        <location evidence="1">Membrane</location>
        <topology evidence="1">Multi-pass membrane protein</topology>
    </subcellularLocation>
</comment>
<keyword evidence="2" id="KW-0813">Transport</keyword>
<evidence type="ECO:0000313" key="9">
    <source>
        <dbReference type="EMBL" id="SDE01676.1"/>
    </source>
</evidence>
<dbReference type="Proteomes" id="UP000183685">
    <property type="component" value="Unassembled WGS sequence"/>
</dbReference>
<dbReference type="InterPro" id="IPR004680">
    <property type="entry name" value="Cit_transptr-like_dom"/>
</dbReference>
<feature type="transmembrane region" description="Helical" evidence="7">
    <location>
        <begin position="474"/>
        <end position="498"/>
    </location>
</feature>
<dbReference type="InterPro" id="IPR051679">
    <property type="entry name" value="DASS-Related_Transporters"/>
</dbReference>
<feature type="transmembrane region" description="Helical" evidence="7">
    <location>
        <begin position="154"/>
        <end position="178"/>
    </location>
</feature>
<dbReference type="Pfam" id="PF03600">
    <property type="entry name" value="CitMHS"/>
    <property type="match status" value="1"/>
</dbReference>
<organism evidence="9 10">
    <name type="scientific">Kordiimonas lacus</name>
    <dbReference type="NCBI Taxonomy" id="637679"/>
    <lineage>
        <taxon>Bacteria</taxon>
        <taxon>Pseudomonadati</taxon>
        <taxon>Pseudomonadota</taxon>
        <taxon>Alphaproteobacteria</taxon>
        <taxon>Kordiimonadales</taxon>
        <taxon>Kordiimonadaceae</taxon>
        <taxon>Kordiimonas</taxon>
    </lineage>
</organism>
<feature type="transmembrane region" description="Helical" evidence="7">
    <location>
        <begin position="190"/>
        <end position="212"/>
    </location>
</feature>
<evidence type="ECO:0000256" key="2">
    <source>
        <dbReference type="ARBA" id="ARBA00022448"/>
    </source>
</evidence>
<feature type="transmembrane region" description="Helical" evidence="7">
    <location>
        <begin position="33"/>
        <end position="51"/>
    </location>
</feature>
<feature type="transmembrane region" description="Helical" evidence="7">
    <location>
        <begin position="110"/>
        <end position="142"/>
    </location>
</feature>
<dbReference type="GO" id="GO:0008324">
    <property type="term" value="F:monoatomic cation transmembrane transporter activity"/>
    <property type="evidence" value="ECO:0007669"/>
    <property type="project" value="InterPro"/>
</dbReference>
<feature type="transmembrane region" description="Helical" evidence="7">
    <location>
        <begin position="6"/>
        <end position="26"/>
    </location>
</feature>
<keyword evidence="4" id="KW-0677">Repeat</keyword>
<dbReference type="GO" id="GO:0005886">
    <property type="term" value="C:plasma membrane"/>
    <property type="evidence" value="ECO:0007669"/>
    <property type="project" value="TreeGrafter"/>
</dbReference>
<dbReference type="Gene3D" id="3.30.70.1450">
    <property type="entry name" value="Regulator of K+ conductance, C-terminal domain"/>
    <property type="match status" value="2"/>
</dbReference>
<keyword evidence="3 7" id="KW-0812">Transmembrane</keyword>
<reference evidence="9 10" key="1">
    <citation type="submission" date="2016-10" db="EMBL/GenBank/DDBJ databases">
        <authorList>
            <person name="de Groot N.N."/>
        </authorList>
    </citation>
    <scope>NUCLEOTIDE SEQUENCE [LARGE SCALE GENOMIC DNA]</scope>
    <source>
        <strain evidence="9 10">CGMCC 1.9109</strain>
    </source>
</reference>
<dbReference type="PANTHER" id="PTHR43652">
    <property type="entry name" value="BASIC AMINO ACID ANTIPORTER YFCC-RELATED"/>
    <property type="match status" value="1"/>
</dbReference>
<dbReference type="Pfam" id="PF02080">
    <property type="entry name" value="TrkA_C"/>
    <property type="match status" value="2"/>
</dbReference>
<dbReference type="EMBL" id="FNAK01000004">
    <property type="protein sequence ID" value="SDE01676.1"/>
    <property type="molecule type" value="Genomic_DNA"/>
</dbReference>
<feature type="transmembrane region" description="Helical" evidence="7">
    <location>
        <begin position="593"/>
        <end position="613"/>
    </location>
</feature>
<evidence type="ECO:0000256" key="5">
    <source>
        <dbReference type="ARBA" id="ARBA00022989"/>
    </source>
</evidence>
<feature type="transmembrane region" description="Helical" evidence="7">
    <location>
        <begin position="548"/>
        <end position="573"/>
    </location>
</feature>
<dbReference type="SUPFAM" id="SSF116726">
    <property type="entry name" value="TrkA C-terminal domain-like"/>
    <property type="match status" value="2"/>
</dbReference>
<keyword evidence="6 7" id="KW-0472">Membrane</keyword>
<feature type="domain" description="RCK C-terminal" evidence="8">
    <location>
        <begin position="323"/>
        <end position="407"/>
    </location>
</feature>
<dbReference type="InterPro" id="IPR036721">
    <property type="entry name" value="RCK_C_sf"/>
</dbReference>
<keyword evidence="5 7" id="KW-1133">Transmembrane helix</keyword>
<name>A0A1G6ZJF7_9PROT</name>
<dbReference type="OrthoDB" id="9809303at2"/>
<protein>
    <submittedName>
        <fullName evidence="9">Di-and tricarboxylate transporter</fullName>
    </submittedName>
</protein>
<keyword evidence="10" id="KW-1185">Reference proteome</keyword>
<evidence type="ECO:0000259" key="8">
    <source>
        <dbReference type="PROSITE" id="PS51202"/>
    </source>
</evidence>
<gene>
    <name evidence="9" type="ORF">SAMN04488071_1805</name>
</gene>
<accession>A0A1G6ZJF7</accession>
<evidence type="ECO:0000256" key="4">
    <source>
        <dbReference type="ARBA" id="ARBA00022737"/>
    </source>
</evidence>
<dbReference type="RefSeq" id="WP_068304565.1">
    <property type="nucleotide sequence ID" value="NZ_FNAK01000004.1"/>
</dbReference>
<evidence type="ECO:0000256" key="1">
    <source>
        <dbReference type="ARBA" id="ARBA00004141"/>
    </source>
</evidence>
<dbReference type="GO" id="GO:0006813">
    <property type="term" value="P:potassium ion transport"/>
    <property type="evidence" value="ECO:0007669"/>
    <property type="project" value="InterPro"/>
</dbReference>
<feature type="transmembrane region" description="Helical" evidence="7">
    <location>
        <begin position="429"/>
        <end position="462"/>
    </location>
</feature>
<feature type="transmembrane region" description="Helical" evidence="7">
    <location>
        <begin position="63"/>
        <end position="83"/>
    </location>
</feature>
<dbReference type="STRING" id="637679.GCA_001550055_02050"/>
<evidence type="ECO:0000313" key="10">
    <source>
        <dbReference type="Proteomes" id="UP000183685"/>
    </source>
</evidence>
<sequence length="615" mass="65588">MDLAVASFHMWATFLVIACAILLYATERFSVEVISLGVLAGLMLLFQFAPLRGSDGLPLVTTGQLLSGLAHPALITILALMVIGQGMSRTAAFAGPTAYLLRRGRHRPKLLIFVCLLLVMAISAFLNDTPVVVMFLPIMIVLSEKLRQSPGRVLMPLSFAAILGGMTTLIGTSTNLLTAGAYQSITGETIGFFDFTAPGMLLAATGLAYLWIFGPFLLKPRADRQGASNPNKHGRHFIAELTVGPQSPWLGTTATAGMFPCFPGMTVRLIHRDSTTILPPFDDLSLQPGDRVTLAATLEDLHGLVSDDPMSFIPDNPHTSRNQDVGAPQPSGGHLFEVLLPPASVLDGRPLKQRIDPALIGGIIVGIQRRTRMLRTGLGDIRLQAGDVLLVYGSVAEMRSLRSSRDVILLEWSGRAVPDLRKRWAARTIFLATVIVAASGLLPLVIAALTGALLMIACRCLTIQEASRAINRQVFLLVGAALAMGTALAASGGAAYLAHGLLTALADASPAIILSALFLLIAAVSNILSNNTTAILFTPIAVDMAMTLGLPTLPFIVTVIFAANCSFATPVSYQTNLLVMAPGGYRFTDYMRLGIPLILLLWAVFSLVVPLYYGL</sequence>
<dbReference type="PANTHER" id="PTHR43652:SF2">
    <property type="entry name" value="BASIC AMINO ACID ANTIPORTER YFCC-RELATED"/>
    <property type="match status" value="1"/>
</dbReference>
<dbReference type="PROSITE" id="PS51202">
    <property type="entry name" value="RCK_C"/>
    <property type="match status" value="2"/>
</dbReference>